<reference evidence="2 3" key="1">
    <citation type="submission" date="2018-09" db="EMBL/GenBank/DDBJ databases">
        <title>Genomic investigation of the strawberry pathogen Phytophthora fragariae indicates pathogenicity is determined by transcriptional variation in three key races.</title>
        <authorList>
            <person name="Adams T.M."/>
            <person name="Armitage A.D."/>
            <person name="Sobczyk M.K."/>
            <person name="Bates H.J."/>
            <person name="Dunwell J.M."/>
            <person name="Nellist C.F."/>
            <person name="Harrison R.J."/>
        </authorList>
    </citation>
    <scope>NUCLEOTIDE SEQUENCE [LARGE SCALE GENOMIC DNA]</scope>
    <source>
        <strain evidence="2 3">SCRP324</strain>
    </source>
</reference>
<dbReference type="AlphaFoldDB" id="A0A6A3IJB4"/>
<evidence type="ECO:0000313" key="2">
    <source>
        <dbReference type="EMBL" id="KAE8982151.1"/>
    </source>
</evidence>
<name>A0A6A3IJB4_9STRA</name>
<sequence>MITRIPPTQYAVVRSSAWYCLFARLLASPASSTSPTYSTTKEPRGIGSQQTTPSPTRVWIKSSA</sequence>
<gene>
    <name evidence="2" type="ORF">PR002_g23606</name>
</gene>
<evidence type="ECO:0000256" key="1">
    <source>
        <dbReference type="SAM" id="MobiDB-lite"/>
    </source>
</evidence>
<proteinExistence type="predicted"/>
<dbReference type="EMBL" id="QXFU01002732">
    <property type="protein sequence ID" value="KAE8982151.1"/>
    <property type="molecule type" value="Genomic_DNA"/>
</dbReference>
<protein>
    <submittedName>
        <fullName evidence="2">Uncharacterized protein</fullName>
    </submittedName>
</protein>
<dbReference type="Proteomes" id="UP000435112">
    <property type="component" value="Unassembled WGS sequence"/>
</dbReference>
<feature type="compositionally biased region" description="Low complexity" evidence="1">
    <location>
        <begin position="30"/>
        <end position="40"/>
    </location>
</feature>
<evidence type="ECO:0000313" key="3">
    <source>
        <dbReference type="Proteomes" id="UP000435112"/>
    </source>
</evidence>
<organism evidence="2 3">
    <name type="scientific">Phytophthora rubi</name>
    <dbReference type="NCBI Taxonomy" id="129364"/>
    <lineage>
        <taxon>Eukaryota</taxon>
        <taxon>Sar</taxon>
        <taxon>Stramenopiles</taxon>
        <taxon>Oomycota</taxon>
        <taxon>Peronosporomycetes</taxon>
        <taxon>Peronosporales</taxon>
        <taxon>Peronosporaceae</taxon>
        <taxon>Phytophthora</taxon>
    </lineage>
</organism>
<comment type="caution">
    <text evidence="2">The sequence shown here is derived from an EMBL/GenBank/DDBJ whole genome shotgun (WGS) entry which is preliminary data.</text>
</comment>
<accession>A0A6A3IJB4</accession>
<feature type="region of interest" description="Disordered" evidence="1">
    <location>
        <begin position="30"/>
        <end position="64"/>
    </location>
</feature>